<organism evidence="1 2">
    <name type="scientific">Pyrenophora tritici-repentis</name>
    <dbReference type="NCBI Taxonomy" id="45151"/>
    <lineage>
        <taxon>Eukaryota</taxon>
        <taxon>Fungi</taxon>
        <taxon>Dikarya</taxon>
        <taxon>Ascomycota</taxon>
        <taxon>Pezizomycotina</taxon>
        <taxon>Dothideomycetes</taxon>
        <taxon>Pleosporomycetidae</taxon>
        <taxon>Pleosporales</taxon>
        <taxon>Pleosporineae</taxon>
        <taxon>Pleosporaceae</taxon>
        <taxon>Pyrenophora</taxon>
    </lineage>
</organism>
<dbReference type="AlphaFoldDB" id="A0A834VLY9"/>
<dbReference type="Proteomes" id="UP000245464">
    <property type="component" value="Chromosome 9"/>
</dbReference>
<dbReference type="KEGG" id="ptrr:6346476"/>
<name>A0A834VLY9_9PLEO</name>
<comment type="caution">
    <text evidence="1">The sequence shown here is derived from an EMBL/GenBank/DDBJ whole genome shotgun (WGS) entry which is preliminary data.</text>
</comment>
<protein>
    <submittedName>
        <fullName evidence="1">Uncharacterized protein</fullName>
    </submittedName>
</protein>
<sequence>MPAASLPWANWRSYYSQLGYKYGNDGQAFHFVQYTTNGLNFLPGSTVYTKASTNIPVWGDGVPIWWQSSDAEVLAKVPVMTPAI</sequence>
<proteinExistence type="predicted"/>
<accession>A0A834VLY9</accession>
<dbReference type="EMBL" id="NQIK02000009">
    <property type="protein sequence ID" value="KAF7566752.1"/>
    <property type="molecule type" value="Genomic_DNA"/>
</dbReference>
<evidence type="ECO:0000313" key="2">
    <source>
        <dbReference type="Proteomes" id="UP000245464"/>
    </source>
</evidence>
<gene>
    <name evidence="1" type="ORF">PtrM4_150720</name>
</gene>
<reference evidence="1 2" key="1">
    <citation type="journal article" date="2018" name="BMC Genomics">
        <title>Comparative genomics of the wheat fungal pathogen Pyrenophora tritici-repentis reveals chromosomal variations and genome plasticity.</title>
        <authorList>
            <person name="Moolhuijzen P."/>
            <person name="See P.T."/>
            <person name="Hane J.K."/>
            <person name="Shi G."/>
            <person name="Liu Z."/>
            <person name="Oliver R.P."/>
            <person name="Moffat C.S."/>
        </authorList>
    </citation>
    <scope>NUCLEOTIDE SEQUENCE [LARGE SCALE GENOMIC DNA]</scope>
    <source>
        <strain evidence="1">M4</strain>
    </source>
</reference>
<evidence type="ECO:0000313" key="1">
    <source>
        <dbReference type="EMBL" id="KAF7566752.1"/>
    </source>
</evidence>
<dbReference type="RefSeq" id="XP_065960049.1">
    <property type="nucleotide sequence ID" value="XM_066110066.1"/>
</dbReference>
<dbReference type="GeneID" id="6346476"/>